<reference evidence="1 2" key="1">
    <citation type="submission" date="2024-02" db="EMBL/GenBank/DDBJ databases">
        <authorList>
            <person name="Chen Y."/>
            <person name="Shah S."/>
            <person name="Dougan E. K."/>
            <person name="Thang M."/>
            <person name="Chan C."/>
        </authorList>
    </citation>
    <scope>NUCLEOTIDE SEQUENCE [LARGE SCALE GENOMIC DNA]</scope>
</reference>
<dbReference type="EMBL" id="CAXAMN010005524">
    <property type="protein sequence ID" value="CAK9014053.1"/>
    <property type="molecule type" value="Genomic_DNA"/>
</dbReference>
<name>A0ABP0JI14_9DINO</name>
<dbReference type="Proteomes" id="UP001642484">
    <property type="component" value="Unassembled WGS sequence"/>
</dbReference>
<sequence length="137" mass="15295">MFESIPFTKTSLSSETGTVSRRQSLDPCTDMAAMVSFGECYKSVGLLRRVVDLARPWNHFAGPFEAKPAHGGNETRRAGVLPRQRSMKTRRRVLIADDFCPALVSLGKELLYPGSAFFEKDTPQDRRDAAVPHFGYL</sequence>
<protein>
    <submittedName>
        <fullName evidence="1">Uncharacterized protein</fullName>
    </submittedName>
</protein>
<evidence type="ECO:0000313" key="1">
    <source>
        <dbReference type="EMBL" id="CAK9014053.1"/>
    </source>
</evidence>
<comment type="caution">
    <text evidence="1">The sequence shown here is derived from an EMBL/GenBank/DDBJ whole genome shotgun (WGS) entry which is preliminary data.</text>
</comment>
<organism evidence="1 2">
    <name type="scientific">Durusdinium trenchii</name>
    <dbReference type="NCBI Taxonomy" id="1381693"/>
    <lineage>
        <taxon>Eukaryota</taxon>
        <taxon>Sar</taxon>
        <taxon>Alveolata</taxon>
        <taxon>Dinophyceae</taxon>
        <taxon>Suessiales</taxon>
        <taxon>Symbiodiniaceae</taxon>
        <taxon>Durusdinium</taxon>
    </lineage>
</organism>
<proteinExistence type="predicted"/>
<accession>A0ABP0JI14</accession>
<evidence type="ECO:0000313" key="2">
    <source>
        <dbReference type="Proteomes" id="UP001642484"/>
    </source>
</evidence>
<gene>
    <name evidence="1" type="ORF">CCMP2556_LOCUS11517</name>
</gene>
<keyword evidence="2" id="KW-1185">Reference proteome</keyword>